<proteinExistence type="predicted"/>
<gene>
    <name evidence="1" type="ORF">JFQ69_09575</name>
</gene>
<dbReference type="Proteomes" id="UP000619976">
    <property type="component" value="Unassembled WGS sequence"/>
</dbReference>
<dbReference type="EMBL" id="JAEKCB010000004">
    <property type="protein sequence ID" value="MBJ2117908.1"/>
    <property type="molecule type" value="Genomic_DNA"/>
</dbReference>
<evidence type="ECO:0000313" key="1">
    <source>
        <dbReference type="EMBL" id="MBJ2117908.1"/>
    </source>
</evidence>
<organism evidence="1 2">
    <name type="scientific">Proteus penneri</name>
    <dbReference type="NCBI Taxonomy" id="102862"/>
    <lineage>
        <taxon>Bacteria</taxon>
        <taxon>Pseudomonadati</taxon>
        <taxon>Pseudomonadota</taxon>
        <taxon>Gammaproteobacteria</taxon>
        <taxon>Enterobacterales</taxon>
        <taxon>Morganellaceae</taxon>
        <taxon>Proteus</taxon>
    </lineage>
</organism>
<sequence length="58" mass="6840">MTLLYSYFMCRFSYLRAIYVPLLKISIVTARNAPSHKRVINTIRGWGISVNEAFLWEE</sequence>
<reference evidence="1 2" key="1">
    <citation type="submission" date="2020-12" db="EMBL/GenBank/DDBJ databases">
        <title>Enhanced detection system for hospital associated transmission using whole genome sequencing surveillance.</title>
        <authorList>
            <person name="Harrison L.H."/>
            <person name="Van Tyne D."/>
            <person name="Marsh J.W."/>
            <person name="Griffith M.P."/>
            <person name="Snyder D.J."/>
            <person name="Cooper V.S."/>
            <person name="Mustapha M."/>
        </authorList>
    </citation>
    <scope>NUCLEOTIDE SEQUENCE [LARGE SCALE GENOMIC DNA]</scope>
    <source>
        <strain evidence="1 2">PR00195</strain>
    </source>
</reference>
<accession>A0ABS0W3N0</accession>
<protein>
    <submittedName>
        <fullName evidence="1">5'-nucleotidase</fullName>
    </submittedName>
</protein>
<dbReference type="Pfam" id="PF06189">
    <property type="entry name" value="5-nucleotidase"/>
    <property type="match status" value="1"/>
</dbReference>
<comment type="caution">
    <text evidence="1">The sequence shown here is derived from an EMBL/GenBank/DDBJ whole genome shotgun (WGS) entry which is preliminary data.</text>
</comment>
<dbReference type="InterPro" id="IPR010394">
    <property type="entry name" value="5-nucleotidase"/>
</dbReference>
<keyword evidence="2" id="KW-1185">Reference proteome</keyword>
<evidence type="ECO:0000313" key="2">
    <source>
        <dbReference type="Proteomes" id="UP000619976"/>
    </source>
</evidence>
<name>A0ABS0W3N0_9GAMM</name>